<dbReference type="InterPro" id="IPR052427">
    <property type="entry name" value="Glycosyltrans_GT2/GT47"/>
</dbReference>
<evidence type="ECO:0000256" key="7">
    <source>
        <dbReference type="ARBA" id="ARBA00023180"/>
    </source>
</evidence>
<keyword evidence="10" id="KW-1185">Reference proteome</keyword>
<evidence type="ECO:0008006" key="11">
    <source>
        <dbReference type="Google" id="ProtNLM"/>
    </source>
</evidence>
<comment type="subcellular location">
    <subcellularLocation>
        <location evidence="1">Membrane</location>
    </subcellularLocation>
</comment>
<dbReference type="SUPFAM" id="SSF53448">
    <property type="entry name" value="Nucleotide-diphospho-sugar transferases"/>
    <property type="match status" value="1"/>
</dbReference>
<keyword evidence="5 8" id="KW-1133">Transmembrane helix</keyword>
<feature type="transmembrane region" description="Helical" evidence="8">
    <location>
        <begin position="39"/>
        <end position="57"/>
    </location>
</feature>
<keyword evidence="4 8" id="KW-0812">Transmembrane</keyword>
<evidence type="ECO:0000256" key="3">
    <source>
        <dbReference type="ARBA" id="ARBA00022679"/>
    </source>
</evidence>
<name>A0ABR1SII9_9PEZI</name>
<keyword evidence="3" id="KW-0808">Transferase</keyword>
<proteinExistence type="predicted"/>
<dbReference type="PANTHER" id="PTHR47844:SF1">
    <property type="entry name" value="EXOSTOSIN-LIKE 2"/>
    <property type="match status" value="1"/>
</dbReference>
<dbReference type="Proteomes" id="UP001396898">
    <property type="component" value="Unassembled WGS sequence"/>
</dbReference>
<dbReference type="EMBL" id="JAQQWI010000006">
    <property type="protein sequence ID" value="KAK8033559.1"/>
    <property type="molecule type" value="Genomic_DNA"/>
</dbReference>
<accession>A0ABR1SII9</accession>
<dbReference type="PANTHER" id="PTHR47844">
    <property type="entry name" value="SYNTHASE CPS1, PUTATIVE (AFU_ORTHOLOGUE AFUA_7G02500)-RELATED"/>
    <property type="match status" value="1"/>
</dbReference>
<evidence type="ECO:0000313" key="9">
    <source>
        <dbReference type="EMBL" id="KAK8033559.1"/>
    </source>
</evidence>
<evidence type="ECO:0000256" key="8">
    <source>
        <dbReference type="SAM" id="Phobius"/>
    </source>
</evidence>
<evidence type="ECO:0000256" key="2">
    <source>
        <dbReference type="ARBA" id="ARBA00022676"/>
    </source>
</evidence>
<dbReference type="InterPro" id="IPR029044">
    <property type="entry name" value="Nucleotide-diphossugar_trans"/>
</dbReference>
<evidence type="ECO:0000256" key="1">
    <source>
        <dbReference type="ARBA" id="ARBA00004370"/>
    </source>
</evidence>
<gene>
    <name evidence="9" type="ORF">PG991_002957</name>
</gene>
<evidence type="ECO:0000256" key="5">
    <source>
        <dbReference type="ARBA" id="ARBA00022989"/>
    </source>
</evidence>
<keyword evidence="2" id="KW-0328">Glycosyltransferase</keyword>
<evidence type="ECO:0000256" key="4">
    <source>
        <dbReference type="ARBA" id="ARBA00022692"/>
    </source>
</evidence>
<feature type="transmembrane region" description="Helical" evidence="8">
    <location>
        <begin position="7"/>
        <end position="33"/>
    </location>
</feature>
<evidence type="ECO:0000256" key="6">
    <source>
        <dbReference type="ARBA" id="ARBA00023136"/>
    </source>
</evidence>
<dbReference type="Pfam" id="PF13641">
    <property type="entry name" value="Glyco_tranf_2_3"/>
    <property type="match status" value="1"/>
</dbReference>
<organism evidence="9 10">
    <name type="scientific">Apiospora marii</name>
    <dbReference type="NCBI Taxonomy" id="335849"/>
    <lineage>
        <taxon>Eukaryota</taxon>
        <taxon>Fungi</taxon>
        <taxon>Dikarya</taxon>
        <taxon>Ascomycota</taxon>
        <taxon>Pezizomycotina</taxon>
        <taxon>Sordariomycetes</taxon>
        <taxon>Xylariomycetidae</taxon>
        <taxon>Amphisphaeriales</taxon>
        <taxon>Apiosporaceae</taxon>
        <taxon>Apiospora</taxon>
    </lineage>
</organism>
<comment type="caution">
    <text evidence="9">The sequence shown here is derived from an EMBL/GenBank/DDBJ whole genome shotgun (WGS) entry which is preliminary data.</text>
</comment>
<reference evidence="9 10" key="1">
    <citation type="submission" date="2023-01" db="EMBL/GenBank/DDBJ databases">
        <title>Analysis of 21 Apiospora genomes using comparative genomics revels a genus with tremendous synthesis potential of carbohydrate active enzymes and secondary metabolites.</title>
        <authorList>
            <person name="Sorensen T."/>
        </authorList>
    </citation>
    <scope>NUCLEOTIDE SEQUENCE [LARGE SCALE GENOMIC DNA]</scope>
    <source>
        <strain evidence="9 10">CBS 20057</strain>
    </source>
</reference>
<feature type="transmembrane region" description="Helical" evidence="8">
    <location>
        <begin position="403"/>
        <end position="421"/>
    </location>
</feature>
<protein>
    <recommendedName>
        <fullName evidence="11">Glycosyltransferase family 2 protein</fullName>
    </recommendedName>
</protein>
<keyword evidence="7" id="KW-0325">Glycoprotein</keyword>
<sequence length="481" mass="54790">MAASPWLIWLLALSGLASVLGFITVLCPYLLGVRSYCEGWPLTAGMAFVALFLFCNWRRWVHIEAHSHYKPSPMAEKPTFDPGRDVTVIIPTVEPGDPTFHRCLSAICANTPARVFVVTVGVAFCQVAEDAMKAVRKDHPHVAIQVHNHPVANKRAQIDSVIDFINTPITFLVDATAIWPSRFLPQALAPFEDPGKGLVGTRKLVERLESGTFWEHCWNRKGAFYLERHNYEMEASDTLDGGVFIISGRTCGLRSDILRNQDFRRGYLDEHISFSPPFLPGVMDIGPIVADDDNYILRWCVDHDIGVKFQSNVNSAGTGIDDNCVVRIANLGKYPRYVDQCLRWARTTFRSNPRTLLSRNAWRKHPWSMYGVQLATLTNFAAINDPLQVYLYWQMGLEAKSRYWAWGLGFLVFWILFSKVIKLVPWLRRYPNDIVYLPAQIAFAYRHSVIKMHAMLTFWNVEWAGRDLNKINSLAQKGELK</sequence>
<feature type="transmembrane region" description="Helical" evidence="8">
    <location>
        <begin position="367"/>
        <end position="383"/>
    </location>
</feature>
<keyword evidence="6 8" id="KW-0472">Membrane</keyword>
<evidence type="ECO:0000313" key="10">
    <source>
        <dbReference type="Proteomes" id="UP001396898"/>
    </source>
</evidence>